<name>A0A1J5TQA5_9ARCH</name>
<dbReference type="Gene3D" id="3.30.230.10">
    <property type="match status" value="1"/>
</dbReference>
<protein>
    <recommendedName>
        <fullName evidence="1">GHMP kinase N-terminal domain-containing protein</fullName>
    </recommendedName>
</protein>
<dbReference type="Proteomes" id="UP000183615">
    <property type="component" value="Unassembled WGS sequence"/>
</dbReference>
<dbReference type="InterPro" id="IPR012043">
    <property type="entry name" value="PoK"/>
</dbReference>
<dbReference type="InterPro" id="IPR014721">
    <property type="entry name" value="Ribsml_uS5_D2-typ_fold_subgr"/>
</dbReference>
<gene>
    <name evidence="2" type="ORF">BET99_00170</name>
</gene>
<reference evidence="2 3" key="1">
    <citation type="submission" date="2016-08" db="EMBL/GenBank/DDBJ databases">
        <title>New Insights into Marine Group III Euryarchaeota, from dark to light.</title>
        <authorList>
            <person name="Haro-Moreno J.M."/>
            <person name="Rodriguez-Valera F."/>
            <person name="Lopez-Garcia P."/>
            <person name="Moreira D."/>
            <person name="Martin-Cuadrado A.B."/>
        </authorList>
    </citation>
    <scope>NUCLEOTIDE SEQUENCE [LARGE SCALE GENOMIC DNA]</scope>
    <source>
        <strain evidence="2">CG-Epi2</strain>
    </source>
</reference>
<evidence type="ECO:0000313" key="2">
    <source>
        <dbReference type="EMBL" id="OIR23113.1"/>
    </source>
</evidence>
<dbReference type="InterPro" id="IPR006204">
    <property type="entry name" value="GHMP_kinase_N_dom"/>
</dbReference>
<dbReference type="PANTHER" id="PTHR42282">
    <property type="entry name" value="PANTOATE KINASE-RELATED"/>
    <property type="match status" value="1"/>
</dbReference>
<evidence type="ECO:0000313" key="3">
    <source>
        <dbReference type="Proteomes" id="UP000183615"/>
    </source>
</evidence>
<organism evidence="2 3">
    <name type="scientific">Marine Group III euryarchaeote CG-Epi2</name>
    <dbReference type="NCBI Taxonomy" id="1888996"/>
    <lineage>
        <taxon>Archaea</taxon>
        <taxon>Methanobacteriati</taxon>
        <taxon>Thermoplasmatota</taxon>
        <taxon>Thermoplasmata</taxon>
        <taxon>Candidatus Thermoprofundales</taxon>
    </lineage>
</organism>
<proteinExistence type="predicted"/>
<feature type="domain" description="GHMP kinase N-terminal" evidence="1">
    <location>
        <begin position="66"/>
        <end position="135"/>
    </location>
</feature>
<dbReference type="Pfam" id="PF00288">
    <property type="entry name" value="GHMP_kinases_N"/>
    <property type="match status" value="1"/>
</dbReference>
<dbReference type="EMBL" id="MIYZ01000001">
    <property type="protein sequence ID" value="OIR23113.1"/>
    <property type="molecule type" value="Genomic_DNA"/>
</dbReference>
<dbReference type="SUPFAM" id="SSF54211">
    <property type="entry name" value="Ribosomal protein S5 domain 2-like"/>
    <property type="match status" value="1"/>
</dbReference>
<dbReference type="GO" id="GO:0005524">
    <property type="term" value="F:ATP binding"/>
    <property type="evidence" value="ECO:0007669"/>
    <property type="project" value="InterPro"/>
</dbReference>
<dbReference type="AlphaFoldDB" id="A0A1J5TQA5"/>
<sequence>MSFVPGHISLTFSVWPNADPLAMGSIGMGVVLPQGVHCAVVKEEKNSDENIVIRKGETVEDPVTLRAIELLGFHNKGLTIYLRHDLPIGSGFGISGASALAACLELEKDLDLCIKAAHQAEIEFKTGLGDVIAIATSLKNHIFPCIVIRHEPGYGGKVDFFPIKEKFLVCISGLGRETSEIISDKKWIEIINSAALGIEFNEVTIRSAIKIGRSFTEKSGLINKNISVIFDDTPIGAVSTVAHLGTSIIAISDDLPKLSESLEKFGEIRNY</sequence>
<evidence type="ECO:0000259" key="1">
    <source>
        <dbReference type="Pfam" id="PF00288"/>
    </source>
</evidence>
<accession>A0A1J5TQA5</accession>
<dbReference type="InterPro" id="IPR020568">
    <property type="entry name" value="Ribosomal_Su5_D2-typ_SF"/>
</dbReference>
<comment type="caution">
    <text evidence="2">The sequence shown here is derived from an EMBL/GenBank/DDBJ whole genome shotgun (WGS) entry which is preliminary data.</text>
</comment>
<dbReference type="PANTHER" id="PTHR42282:SF1">
    <property type="entry name" value="PANTOATE KINASE"/>
    <property type="match status" value="1"/>
</dbReference>